<dbReference type="FunFam" id="1.10.10.10:FF:000079">
    <property type="entry name" value="GntR family transcriptional regulator"/>
    <property type="match status" value="1"/>
</dbReference>
<dbReference type="PRINTS" id="PR00035">
    <property type="entry name" value="HTHGNTR"/>
</dbReference>
<gene>
    <name evidence="5" type="ORF">V5R04_14305</name>
</gene>
<protein>
    <submittedName>
        <fullName evidence="5">GntR family transcriptional regulator</fullName>
    </submittedName>
</protein>
<feature type="domain" description="HTH gntR-type" evidence="4">
    <location>
        <begin position="12"/>
        <end position="80"/>
    </location>
</feature>
<dbReference type="SMART" id="SM00345">
    <property type="entry name" value="HTH_GNTR"/>
    <property type="match status" value="1"/>
</dbReference>
<dbReference type="InterPro" id="IPR028978">
    <property type="entry name" value="Chorismate_lyase_/UTRA_dom_sf"/>
</dbReference>
<dbReference type="SUPFAM" id="SSF64288">
    <property type="entry name" value="Chorismate lyase-like"/>
    <property type="match status" value="1"/>
</dbReference>
<evidence type="ECO:0000259" key="4">
    <source>
        <dbReference type="PROSITE" id="PS50949"/>
    </source>
</evidence>
<dbReference type="GO" id="GO:0045892">
    <property type="term" value="P:negative regulation of DNA-templated transcription"/>
    <property type="evidence" value="ECO:0007669"/>
    <property type="project" value="TreeGrafter"/>
</dbReference>
<dbReference type="Pfam" id="PF00392">
    <property type="entry name" value="GntR"/>
    <property type="match status" value="1"/>
</dbReference>
<dbReference type="InterPro" id="IPR011663">
    <property type="entry name" value="UTRA"/>
</dbReference>
<evidence type="ECO:0000256" key="2">
    <source>
        <dbReference type="ARBA" id="ARBA00023125"/>
    </source>
</evidence>
<organism evidence="5">
    <name type="scientific">Jonesiaceae bacterium BS-20</name>
    <dbReference type="NCBI Taxonomy" id="3120821"/>
    <lineage>
        <taxon>Bacteria</taxon>
        <taxon>Bacillati</taxon>
        <taxon>Actinomycetota</taxon>
        <taxon>Actinomycetes</taxon>
        <taxon>Micrococcales</taxon>
        <taxon>Jonesiaceae</taxon>
    </lineage>
</organism>
<dbReference type="InterPro" id="IPR036388">
    <property type="entry name" value="WH-like_DNA-bd_sf"/>
</dbReference>
<keyword evidence="1" id="KW-0805">Transcription regulation</keyword>
<dbReference type="PANTHER" id="PTHR44846:SF1">
    <property type="entry name" value="MANNOSYL-D-GLYCERATE TRANSPORT_METABOLISM SYSTEM REPRESSOR MNGR-RELATED"/>
    <property type="match status" value="1"/>
</dbReference>
<dbReference type="CDD" id="cd07377">
    <property type="entry name" value="WHTH_GntR"/>
    <property type="match status" value="1"/>
</dbReference>
<sequence>MNQAETTKRSPMARWGIVARDITQRIEQKEFLPGAQLPSENELAEVYGVSRITIRQALSSLAAEGFVERIQGSGTFVSETLRVIQHDLAIAEPWRNRLNNSGSRAESRQLFDEPVKAAPAGLLSDLGLDPNTISDRYFKRLQLVNGKPIGLSETWMARGIAPGLENEPLLNASISGTLAAQFNLRAFKVDSYVYAMSAIGNLAETLQCTQESPLIVVDEVATLENSETLSCSRTFWLGKSVRFHNEHLVSAVAVL</sequence>
<name>A0AAU7DWD8_9MICO</name>
<dbReference type="Pfam" id="PF07702">
    <property type="entry name" value="UTRA"/>
    <property type="match status" value="1"/>
</dbReference>
<dbReference type="InterPro" id="IPR000524">
    <property type="entry name" value="Tscrpt_reg_HTH_GntR"/>
</dbReference>
<dbReference type="Gene3D" id="3.40.1410.10">
    <property type="entry name" value="Chorismate lyase-like"/>
    <property type="match status" value="1"/>
</dbReference>
<reference evidence="5" key="1">
    <citation type="submission" date="2024-02" db="EMBL/GenBank/DDBJ databases">
        <title>Tomenella chthoni gen. nov. sp. nov., a member of the family Jonesiaceae isolated from bat guano.</title>
        <authorList>
            <person name="Miller S.L."/>
            <person name="King J."/>
            <person name="Sankaranarayanan K."/>
            <person name="Lawson P.A."/>
        </authorList>
    </citation>
    <scope>NUCLEOTIDE SEQUENCE</scope>
    <source>
        <strain evidence="5">BS-20</strain>
    </source>
</reference>
<dbReference type="GO" id="GO:0003677">
    <property type="term" value="F:DNA binding"/>
    <property type="evidence" value="ECO:0007669"/>
    <property type="project" value="UniProtKB-KW"/>
</dbReference>
<keyword evidence="3" id="KW-0804">Transcription</keyword>
<dbReference type="PANTHER" id="PTHR44846">
    <property type="entry name" value="MANNOSYL-D-GLYCERATE TRANSPORT/METABOLISM SYSTEM REPRESSOR MNGR-RELATED"/>
    <property type="match status" value="1"/>
</dbReference>
<accession>A0AAU7DWD8</accession>
<evidence type="ECO:0000256" key="1">
    <source>
        <dbReference type="ARBA" id="ARBA00023015"/>
    </source>
</evidence>
<dbReference type="Gene3D" id="1.10.10.10">
    <property type="entry name" value="Winged helix-like DNA-binding domain superfamily/Winged helix DNA-binding domain"/>
    <property type="match status" value="1"/>
</dbReference>
<evidence type="ECO:0000256" key="3">
    <source>
        <dbReference type="ARBA" id="ARBA00023163"/>
    </source>
</evidence>
<dbReference type="PROSITE" id="PS50949">
    <property type="entry name" value="HTH_GNTR"/>
    <property type="match status" value="1"/>
</dbReference>
<dbReference type="InterPro" id="IPR036390">
    <property type="entry name" value="WH_DNA-bd_sf"/>
</dbReference>
<dbReference type="EMBL" id="CP146203">
    <property type="protein sequence ID" value="XBH21365.1"/>
    <property type="molecule type" value="Genomic_DNA"/>
</dbReference>
<dbReference type="GO" id="GO:0003700">
    <property type="term" value="F:DNA-binding transcription factor activity"/>
    <property type="evidence" value="ECO:0007669"/>
    <property type="project" value="InterPro"/>
</dbReference>
<dbReference type="SUPFAM" id="SSF46785">
    <property type="entry name" value="Winged helix' DNA-binding domain"/>
    <property type="match status" value="1"/>
</dbReference>
<keyword evidence="2" id="KW-0238">DNA-binding</keyword>
<dbReference type="SMART" id="SM00866">
    <property type="entry name" value="UTRA"/>
    <property type="match status" value="1"/>
</dbReference>
<dbReference type="InterPro" id="IPR050679">
    <property type="entry name" value="Bact_HTH_transcr_reg"/>
</dbReference>
<dbReference type="AlphaFoldDB" id="A0AAU7DWD8"/>
<evidence type="ECO:0000313" key="5">
    <source>
        <dbReference type="EMBL" id="XBH21365.1"/>
    </source>
</evidence>
<proteinExistence type="predicted"/>